<reference evidence="1 2" key="1">
    <citation type="submission" date="2018-06" db="EMBL/GenBank/DDBJ databases">
        <title>Draft Genome Sequence of a Novel Marine Bacterium Related to the Verrucomicrobia.</title>
        <authorList>
            <person name="Vosseberg J."/>
            <person name="Martijn J."/>
            <person name="Ettema T.J.G."/>
        </authorList>
    </citation>
    <scope>NUCLEOTIDE SEQUENCE [LARGE SCALE GENOMIC DNA]</scope>
    <source>
        <strain evidence="1">TARA_B100001123</strain>
    </source>
</reference>
<dbReference type="KEGG" id="mtar:DF168_00431"/>
<gene>
    <name evidence="1" type="ORF">DF168_00431</name>
</gene>
<proteinExistence type="predicted"/>
<dbReference type="Proteomes" id="UP000247465">
    <property type="component" value="Chromosome"/>
</dbReference>
<protein>
    <submittedName>
        <fullName evidence="1">Uncharacterized protein</fullName>
    </submittedName>
</protein>
<sequence>MVLDRTKYGARLRGFLEISDLPELRSGKSLGVPPKELSELSLNDIFNGIAVDDEEMALCCLSGVQLLHAELDSSHRICQSVKTTTGSYWHGIVHRREGDFENSKYWFQKVGEHPIHADLARVAKRVAEKESGDLRFSFLCNQKMWDSAAFVDLCEDVTENCDQGNDSCCMIQMMEWELLFEYSYGKAIGND</sequence>
<evidence type="ECO:0000313" key="2">
    <source>
        <dbReference type="Proteomes" id="UP000247465"/>
    </source>
</evidence>
<dbReference type="EMBL" id="CP029803">
    <property type="protein sequence ID" value="AWT59250.1"/>
    <property type="molecule type" value="Genomic_DNA"/>
</dbReference>
<dbReference type="AlphaFoldDB" id="A0A2Z4AKM4"/>
<name>A0A2Z4AKM4_9BACT</name>
<organism evidence="1 2">
    <name type="scientific">Candidatus Moanibacter tarae</name>
    <dbReference type="NCBI Taxonomy" id="2200854"/>
    <lineage>
        <taxon>Bacteria</taxon>
        <taxon>Pseudomonadati</taxon>
        <taxon>Verrucomicrobiota</taxon>
        <taxon>Opitutia</taxon>
        <taxon>Puniceicoccales</taxon>
        <taxon>Puniceicoccales incertae sedis</taxon>
        <taxon>Candidatus Moanibacter</taxon>
    </lineage>
</organism>
<evidence type="ECO:0000313" key="1">
    <source>
        <dbReference type="EMBL" id="AWT59250.1"/>
    </source>
</evidence>
<accession>A0A2Z4AKM4</accession>